<dbReference type="Proteomes" id="UP001244207">
    <property type="component" value="Unassembled WGS sequence"/>
</dbReference>
<protein>
    <submittedName>
        <fullName evidence="1">Uncharacterized protein</fullName>
    </submittedName>
</protein>
<organism evidence="1 2">
    <name type="scientific">Glomerella acutata</name>
    <name type="common">Colletotrichum acutatum</name>
    <dbReference type="NCBI Taxonomy" id="27357"/>
    <lineage>
        <taxon>Eukaryota</taxon>
        <taxon>Fungi</taxon>
        <taxon>Dikarya</taxon>
        <taxon>Ascomycota</taxon>
        <taxon>Pezizomycotina</taxon>
        <taxon>Sordariomycetes</taxon>
        <taxon>Hypocreomycetidae</taxon>
        <taxon>Glomerellales</taxon>
        <taxon>Glomerellaceae</taxon>
        <taxon>Colletotrichum</taxon>
        <taxon>Colletotrichum acutatum species complex</taxon>
    </lineage>
</organism>
<accession>A0AAD8X993</accession>
<proteinExistence type="predicted"/>
<keyword evidence="2" id="KW-1185">Reference proteome</keyword>
<gene>
    <name evidence="1" type="ORF">BDZ83DRAFT_640568</name>
</gene>
<evidence type="ECO:0000313" key="2">
    <source>
        <dbReference type="Proteomes" id="UP001244207"/>
    </source>
</evidence>
<comment type="caution">
    <text evidence="1">The sequence shown here is derived from an EMBL/GenBank/DDBJ whole genome shotgun (WGS) entry which is preliminary data.</text>
</comment>
<dbReference type="RefSeq" id="XP_060358822.1">
    <property type="nucleotide sequence ID" value="XM_060509496.1"/>
</dbReference>
<dbReference type="AlphaFoldDB" id="A0AAD8X993"/>
<dbReference type="GeneID" id="85393395"/>
<dbReference type="EMBL" id="JAHMHS010000171">
    <property type="protein sequence ID" value="KAK1710352.1"/>
    <property type="molecule type" value="Genomic_DNA"/>
</dbReference>
<sequence>MLCYAMRCCFAASVFSLLRRSESGEIAHAPAEEAQPECVCFPFALWTAPDYNCWHFGGDSRCKVDWNHALEPNTLWSLTAGMVRWEMSLSPCCSLRWKHTPGPYGIGPP</sequence>
<evidence type="ECO:0000313" key="1">
    <source>
        <dbReference type="EMBL" id="KAK1710352.1"/>
    </source>
</evidence>
<name>A0AAD8X993_GLOAC</name>
<reference evidence="1" key="1">
    <citation type="submission" date="2021-12" db="EMBL/GenBank/DDBJ databases">
        <title>Comparative genomics, transcriptomics and evolutionary studies reveal genomic signatures of adaptation to plant cell wall in hemibiotrophic fungi.</title>
        <authorList>
            <consortium name="DOE Joint Genome Institute"/>
            <person name="Baroncelli R."/>
            <person name="Diaz J.F."/>
            <person name="Benocci T."/>
            <person name="Peng M."/>
            <person name="Battaglia E."/>
            <person name="Haridas S."/>
            <person name="Andreopoulos W."/>
            <person name="Labutti K."/>
            <person name="Pangilinan J."/>
            <person name="Floch G.L."/>
            <person name="Makela M.R."/>
            <person name="Henrissat B."/>
            <person name="Grigoriev I.V."/>
            <person name="Crouch J.A."/>
            <person name="De Vries R.P."/>
            <person name="Sukno S.A."/>
            <person name="Thon M.R."/>
        </authorList>
    </citation>
    <scope>NUCLEOTIDE SEQUENCE</scope>
    <source>
        <strain evidence="1">CBS 112980</strain>
    </source>
</reference>